<feature type="region of interest" description="Disordered" evidence="1">
    <location>
        <begin position="1"/>
        <end position="80"/>
    </location>
</feature>
<dbReference type="EMBL" id="HBUE01337824">
    <property type="protein sequence ID" value="CAG6597034.1"/>
    <property type="molecule type" value="Transcribed_RNA"/>
</dbReference>
<evidence type="ECO:0000313" key="2">
    <source>
        <dbReference type="EMBL" id="CAG6544896.1"/>
    </source>
</evidence>
<accession>A0A8D8MXR6</accession>
<evidence type="ECO:0000256" key="1">
    <source>
        <dbReference type="SAM" id="MobiDB-lite"/>
    </source>
</evidence>
<name>A0A8D8MXR6_CULPI</name>
<dbReference type="AlphaFoldDB" id="A0A8D8MXR6"/>
<organism evidence="2">
    <name type="scientific">Culex pipiens</name>
    <name type="common">House mosquito</name>
    <dbReference type="NCBI Taxonomy" id="7175"/>
    <lineage>
        <taxon>Eukaryota</taxon>
        <taxon>Metazoa</taxon>
        <taxon>Ecdysozoa</taxon>
        <taxon>Arthropoda</taxon>
        <taxon>Hexapoda</taxon>
        <taxon>Insecta</taxon>
        <taxon>Pterygota</taxon>
        <taxon>Neoptera</taxon>
        <taxon>Endopterygota</taxon>
        <taxon>Diptera</taxon>
        <taxon>Nematocera</taxon>
        <taxon>Culicoidea</taxon>
        <taxon>Culicidae</taxon>
        <taxon>Culicinae</taxon>
        <taxon>Culicini</taxon>
        <taxon>Culex</taxon>
        <taxon>Culex</taxon>
    </lineage>
</organism>
<feature type="compositionally biased region" description="Basic and acidic residues" evidence="1">
    <location>
        <begin position="1"/>
        <end position="27"/>
    </location>
</feature>
<dbReference type="EMBL" id="HBUE01231023">
    <property type="protein sequence ID" value="CAG6544896.1"/>
    <property type="molecule type" value="Transcribed_RNA"/>
</dbReference>
<reference evidence="2" key="1">
    <citation type="submission" date="2021-05" db="EMBL/GenBank/DDBJ databases">
        <authorList>
            <person name="Alioto T."/>
            <person name="Alioto T."/>
            <person name="Gomez Garrido J."/>
        </authorList>
    </citation>
    <scope>NUCLEOTIDE SEQUENCE</scope>
</reference>
<sequence length="135" mass="14318">MPHQLGDQEEHPDAPHDQNDFKLDRTANGRKAVPSPGAEPDPAAVRVHPGQRRPERVREPDPHVRRRGGFSLAPAAATAAATIVREHSDAPPRGWDGGGGGLGAGWQLGILGFGCFHYCGASVRARAHPPPLSPL</sequence>
<protein>
    <submittedName>
        <fullName evidence="2">(northern house mosquito) hypothetical protein</fullName>
    </submittedName>
</protein>
<feature type="compositionally biased region" description="Basic and acidic residues" evidence="1">
    <location>
        <begin position="52"/>
        <end position="63"/>
    </location>
</feature>
<proteinExistence type="predicted"/>